<keyword evidence="1" id="KW-0812">Transmembrane</keyword>
<dbReference type="AlphaFoldDB" id="A0A380CAM2"/>
<protein>
    <submittedName>
        <fullName evidence="3">Protein of uncharacterized function (DUF1200)</fullName>
    </submittedName>
</protein>
<evidence type="ECO:0000256" key="1">
    <source>
        <dbReference type="SAM" id="Phobius"/>
    </source>
</evidence>
<keyword evidence="4" id="KW-1185">Reference proteome</keyword>
<sequence length="135" mass="15327">MFMLIVTLIIGVVALVPLFLDNAELATVLILISTFLFTVGLILWSTFNVKYIFYEDFLFLQGGPFRSRIPYDQITKITPTSDILTGYRILTSKDAIEIFYTPSLLGSVKISPEDQMGFIAELKKRCPNVYKKGFQ</sequence>
<reference evidence="3 4" key="1">
    <citation type="submission" date="2018-06" db="EMBL/GenBank/DDBJ databases">
        <authorList>
            <consortium name="Pathogen Informatics"/>
            <person name="Doyle S."/>
        </authorList>
    </citation>
    <scope>NUCLEOTIDE SEQUENCE [LARGE SCALE GENOMIC DNA]</scope>
    <source>
        <strain evidence="4">ATCC 11859 / DSM 33 / NCIB 8841 / NCTC 4822</strain>
    </source>
</reference>
<feature type="transmembrane region" description="Helical" evidence="1">
    <location>
        <begin position="30"/>
        <end position="53"/>
    </location>
</feature>
<dbReference type="GO" id="GO:0030153">
    <property type="term" value="P:bacteriocin immunity"/>
    <property type="evidence" value="ECO:0007669"/>
    <property type="project" value="InterPro"/>
</dbReference>
<dbReference type="Pfam" id="PF06713">
    <property type="entry name" value="bPH_4"/>
    <property type="match status" value="1"/>
</dbReference>
<accession>A0A380CAM2</accession>
<dbReference type="Proteomes" id="UP000254519">
    <property type="component" value="Unassembled WGS sequence"/>
</dbReference>
<organism evidence="3 4">
    <name type="scientific">Sporosarcina pasteurii</name>
    <name type="common">Bacillus pasteurii</name>
    <dbReference type="NCBI Taxonomy" id="1474"/>
    <lineage>
        <taxon>Bacteria</taxon>
        <taxon>Bacillati</taxon>
        <taxon>Bacillota</taxon>
        <taxon>Bacilli</taxon>
        <taxon>Bacillales</taxon>
        <taxon>Caryophanaceae</taxon>
        <taxon>Sporosarcina</taxon>
    </lineage>
</organism>
<evidence type="ECO:0000313" key="4">
    <source>
        <dbReference type="Proteomes" id="UP000254519"/>
    </source>
</evidence>
<keyword evidence="1" id="KW-0472">Membrane</keyword>
<evidence type="ECO:0000259" key="2">
    <source>
        <dbReference type="Pfam" id="PF06713"/>
    </source>
</evidence>
<feature type="domain" description="Uncharacterized protein YyaB-like PH" evidence="2">
    <location>
        <begin position="50"/>
        <end position="126"/>
    </location>
</feature>
<dbReference type="EMBL" id="UGYZ01000002">
    <property type="protein sequence ID" value="SUJ16587.1"/>
    <property type="molecule type" value="Genomic_DNA"/>
</dbReference>
<dbReference type="InterPro" id="IPR009589">
    <property type="entry name" value="PH_YyaB-like"/>
</dbReference>
<gene>
    <name evidence="3" type="ORF">NCTC4822_02705</name>
</gene>
<keyword evidence="1" id="KW-1133">Transmembrane helix</keyword>
<proteinExistence type="predicted"/>
<evidence type="ECO:0000313" key="3">
    <source>
        <dbReference type="EMBL" id="SUJ16587.1"/>
    </source>
</evidence>
<name>A0A380CAM2_SPOPA</name>